<reference evidence="10" key="1">
    <citation type="submission" date="2020-11" db="EMBL/GenBank/DDBJ databases">
        <authorList>
            <person name="Tran Van P."/>
        </authorList>
    </citation>
    <scope>NUCLEOTIDE SEQUENCE</scope>
</reference>
<keyword evidence="2" id="KW-0156">Chromatin regulator</keyword>
<dbReference type="AlphaFoldDB" id="A0A7R8XBQ5"/>
<organism evidence="10">
    <name type="scientific">Darwinula stevensoni</name>
    <dbReference type="NCBI Taxonomy" id="69355"/>
    <lineage>
        <taxon>Eukaryota</taxon>
        <taxon>Metazoa</taxon>
        <taxon>Ecdysozoa</taxon>
        <taxon>Arthropoda</taxon>
        <taxon>Crustacea</taxon>
        <taxon>Oligostraca</taxon>
        <taxon>Ostracoda</taxon>
        <taxon>Podocopa</taxon>
        <taxon>Podocopida</taxon>
        <taxon>Darwinulocopina</taxon>
        <taxon>Darwinuloidea</taxon>
        <taxon>Darwinulidae</taxon>
        <taxon>Darwinula</taxon>
    </lineage>
</organism>
<dbReference type="InterPro" id="IPR053820">
    <property type="entry name" value="MSL3_chromo-like"/>
</dbReference>
<dbReference type="GO" id="GO:0035267">
    <property type="term" value="C:NuA4 histone acetyltransferase complex"/>
    <property type="evidence" value="ECO:0007669"/>
    <property type="project" value="TreeGrafter"/>
</dbReference>
<evidence type="ECO:0000256" key="7">
    <source>
        <dbReference type="SAM" id="MobiDB-lite"/>
    </source>
</evidence>
<evidence type="ECO:0000313" key="10">
    <source>
        <dbReference type="EMBL" id="CAD7246733.1"/>
    </source>
</evidence>
<sequence length="341" mass="39686">MVPTRASQTKYSNGELVLCYEPDPSKVRVLYDAKVLDTLVSHVHGKRIIKYKVHFQGWSSSWDRIVDEDALLKDGEDNRDLQKELFQKAKDVIGERRLKWHHQRRLGEESGDSEMSSLKSEVECSDDETSDEEVYEKAPASVEVPLELPQDLKQILEKDWLYITHQKKLLVLPSDPNAVAVMESYMDYVVNKRFHLTAHSTYAQEKDAIAFYRLAMETMESLRVCLDFYIEKCLMYKEEQEQTKNLKELGSLNGEKKLILPTEVASPAYYKEVPVNPSLIYGPVHLLRLMVKLPDILGQTVLDRRRQPYVIQHLKEFLKYLHQEKDHFFGPFLYTDSLSAE</sequence>
<evidence type="ECO:0000256" key="1">
    <source>
        <dbReference type="ARBA" id="ARBA00004123"/>
    </source>
</evidence>
<keyword evidence="5" id="KW-0539">Nucleus</keyword>
<evidence type="ECO:0000256" key="6">
    <source>
        <dbReference type="ARBA" id="ARBA00069454"/>
    </source>
</evidence>
<dbReference type="Pfam" id="PF05712">
    <property type="entry name" value="MRG"/>
    <property type="match status" value="1"/>
</dbReference>
<dbReference type="EMBL" id="LR900740">
    <property type="protein sequence ID" value="CAD7246733.1"/>
    <property type="molecule type" value="Genomic_DNA"/>
</dbReference>
<evidence type="ECO:0000259" key="9">
    <source>
        <dbReference type="Pfam" id="PF22732"/>
    </source>
</evidence>
<accession>A0A7R8XBQ5</accession>
<evidence type="ECO:0000256" key="4">
    <source>
        <dbReference type="ARBA" id="ARBA00023163"/>
    </source>
</evidence>
<gene>
    <name evidence="10" type="ORF">DSTB1V02_LOCUS6579</name>
</gene>
<evidence type="ECO:0000259" key="8">
    <source>
        <dbReference type="Pfam" id="PF05712"/>
    </source>
</evidence>
<dbReference type="Proteomes" id="UP000677054">
    <property type="component" value="Unassembled WGS sequence"/>
</dbReference>
<feature type="domain" description="MRG" evidence="8">
    <location>
        <begin position="133"/>
        <end position="330"/>
    </location>
</feature>
<dbReference type="InterPro" id="IPR016197">
    <property type="entry name" value="Chromo-like_dom_sf"/>
</dbReference>
<keyword evidence="4" id="KW-0804">Transcription</keyword>
<dbReference type="GO" id="GO:0006355">
    <property type="term" value="P:regulation of DNA-templated transcription"/>
    <property type="evidence" value="ECO:0007669"/>
    <property type="project" value="InterPro"/>
</dbReference>
<name>A0A7R8XBQ5_9CRUS</name>
<dbReference type="GO" id="GO:0005634">
    <property type="term" value="C:nucleus"/>
    <property type="evidence" value="ECO:0007669"/>
    <property type="project" value="UniProtKB-SubCell"/>
</dbReference>
<protein>
    <recommendedName>
        <fullName evidence="6">Protein male-specific lethal-3</fullName>
    </recommendedName>
</protein>
<dbReference type="Pfam" id="PF22732">
    <property type="entry name" value="MSL3_chromo-like"/>
    <property type="match status" value="1"/>
</dbReference>
<dbReference type="InterPro" id="IPR026541">
    <property type="entry name" value="MRG_dom"/>
</dbReference>
<feature type="domain" description="MSL3 chromodomain-like" evidence="9">
    <location>
        <begin position="11"/>
        <end position="85"/>
    </location>
</feature>
<dbReference type="PANTHER" id="PTHR10880:SF15">
    <property type="entry name" value="MSL COMPLEX SUBUNIT 3"/>
    <property type="match status" value="1"/>
</dbReference>
<keyword evidence="3" id="KW-0805">Transcription regulation</keyword>
<dbReference type="InterPro" id="IPR038217">
    <property type="entry name" value="MRG_C_sf"/>
</dbReference>
<evidence type="ECO:0000256" key="2">
    <source>
        <dbReference type="ARBA" id="ARBA00022853"/>
    </source>
</evidence>
<dbReference type="GO" id="GO:0006325">
    <property type="term" value="P:chromatin organization"/>
    <property type="evidence" value="ECO:0007669"/>
    <property type="project" value="UniProtKB-KW"/>
</dbReference>
<dbReference type="OrthoDB" id="10044771at2759"/>
<keyword evidence="11" id="KW-1185">Reference proteome</keyword>
<dbReference type="GO" id="GO:0072487">
    <property type="term" value="C:MSL complex"/>
    <property type="evidence" value="ECO:0007669"/>
    <property type="project" value="TreeGrafter"/>
</dbReference>
<proteinExistence type="predicted"/>
<evidence type="ECO:0000256" key="3">
    <source>
        <dbReference type="ARBA" id="ARBA00023015"/>
    </source>
</evidence>
<dbReference type="Gene3D" id="2.30.30.140">
    <property type="match status" value="1"/>
</dbReference>
<evidence type="ECO:0000256" key="5">
    <source>
        <dbReference type="ARBA" id="ARBA00023242"/>
    </source>
</evidence>
<dbReference type="SUPFAM" id="SSF54160">
    <property type="entry name" value="Chromo domain-like"/>
    <property type="match status" value="1"/>
</dbReference>
<dbReference type="Gene3D" id="1.10.274.30">
    <property type="entry name" value="MRG domain"/>
    <property type="match status" value="1"/>
</dbReference>
<dbReference type="FunFam" id="2.30.30.140:FF:000042">
    <property type="entry name" value="male-specific lethal 3 homolog"/>
    <property type="match status" value="1"/>
</dbReference>
<dbReference type="EMBL" id="CAJPEV010001223">
    <property type="protein sequence ID" value="CAG0891448.1"/>
    <property type="molecule type" value="Genomic_DNA"/>
</dbReference>
<feature type="region of interest" description="Disordered" evidence="7">
    <location>
        <begin position="104"/>
        <end position="130"/>
    </location>
</feature>
<evidence type="ECO:0000313" key="11">
    <source>
        <dbReference type="Proteomes" id="UP000677054"/>
    </source>
</evidence>
<dbReference type="PROSITE" id="PS51640">
    <property type="entry name" value="MRG"/>
    <property type="match status" value="1"/>
</dbReference>
<dbReference type="PANTHER" id="PTHR10880">
    <property type="entry name" value="MORTALITY FACTOR 4-LIKE PROTEIN"/>
    <property type="match status" value="1"/>
</dbReference>
<dbReference type="InterPro" id="IPR008676">
    <property type="entry name" value="MRG"/>
</dbReference>
<comment type="subcellular location">
    <subcellularLocation>
        <location evidence="1">Nucleus</location>
    </subcellularLocation>
</comment>